<dbReference type="STRING" id="1247936.BN2475_430003"/>
<evidence type="ECO:0000256" key="1">
    <source>
        <dbReference type="SAM" id="MobiDB-lite"/>
    </source>
</evidence>
<gene>
    <name evidence="2" type="ORF">BN2475_430003</name>
</gene>
<protein>
    <submittedName>
        <fullName evidence="2">Putative phage integrase</fullName>
    </submittedName>
</protein>
<reference evidence="2 3" key="1">
    <citation type="submission" date="2016-12" db="EMBL/GenBank/DDBJ databases">
        <authorList>
            <person name="Song W.-J."/>
            <person name="Kurnit D.M."/>
        </authorList>
    </citation>
    <scope>NUCLEOTIDE SEQUENCE [LARGE SCALE GENOMIC DNA]</scope>
    <source>
        <strain evidence="2 3">STM7296</strain>
    </source>
</reference>
<evidence type="ECO:0000313" key="2">
    <source>
        <dbReference type="EMBL" id="SIT43476.1"/>
    </source>
</evidence>
<sequence length="706" mass="78982">MPGDYPIRVADASMKLQTKLQSAVAEVVGAFINKARASNPFGDIEWDDIVWEVPNKARASDGRTVERIWFTAAFVAKSTRANAVAFPGPFGDFVKAYACHIERQNPEGLSTLYHNIQVRAFRYLYAAFGNTRQNPWEVRPAHFDVAIGECQKREERSSAYRIGVALAAIANTMDEYRLCEVRLNWVNPIRRDTTDGGIQQWKVGQEAKERRNKKLPTSALVETVGAISNRDDLSDSDLVRQRAMELCVCCGFRPCELLTLHVKCWIEEPQLDEYGQPMLGPGGKPAIRYGIRNVPAKRGFENTQIKWLPTVMVDVAKRALSDIKKVSEPFRKIARFMANRPGRTLLPEPWHSASGEELLSLADVYQVVGLSAADALGSAREFVQDAGITVVSLVQDRMKVTAVSKWELEQHLVERSGGETVFPAEQAHHELKDCLFVFPINFFHSIRASLNGTATLMKYGQFRDCFVGRATSKSIFERLGYRDEAGRPLKVTAYQFRHWLDTMAEDGGMSQIEIARHFGRKDIGHNAAYNQMTGLELAESIHKKRTKGKVQGPVTEAALKIKDPKRRSEFIISSTVTAHPSDIGICEHNWSATPCPNGRKCIACDTHTLEKGNPDHIARTQKLKSEAEEYVELARQETEDGTTGANNWLEFQKLTVERCDAALAVHNDASIPDGTLVELPSLRRFEDVNDNGNQSSSESETQADEE</sequence>
<dbReference type="EMBL" id="CYGX02000043">
    <property type="protein sequence ID" value="SIT43476.1"/>
    <property type="molecule type" value="Genomic_DNA"/>
</dbReference>
<proteinExistence type="predicted"/>
<accession>A0A1N7S7V8</accession>
<evidence type="ECO:0000313" key="3">
    <source>
        <dbReference type="Proteomes" id="UP000187012"/>
    </source>
</evidence>
<organism evidence="2 3">
    <name type="scientific">Paraburkholderia ribeironis</name>
    <dbReference type="NCBI Taxonomy" id="1247936"/>
    <lineage>
        <taxon>Bacteria</taxon>
        <taxon>Pseudomonadati</taxon>
        <taxon>Pseudomonadota</taxon>
        <taxon>Betaproteobacteria</taxon>
        <taxon>Burkholderiales</taxon>
        <taxon>Burkholderiaceae</taxon>
        <taxon>Paraburkholderia</taxon>
    </lineage>
</organism>
<dbReference type="Proteomes" id="UP000187012">
    <property type="component" value="Unassembled WGS sequence"/>
</dbReference>
<name>A0A1N7S7V8_9BURK</name>
<feature type="compositionally biased region" description="Polar residues" evidence="1">
    <location>
        <begin position="690"/>
        <end position="700"/>
    </location>
</feature>
<feature type="region of interest" description="Disordered" evidence="1">
    <location>
        <begin position="684"/>
        <end position="706"/>
    </location>
</feature>
<dbReference type="AlphaFoldDB" id="A0A1N7S7V8"/>
<keyword evidence="3" id="KW-1185">Reference proteome</keyword>